<accession>A0A2G8K163</accession>
<dbReference type="OrthoDB" id="26525at2759"/>
<feature type="region of interest" description="Disordered" evidence="6">
    <location>
        <begin position="1"/>
        <end position="30"/>
    </location>
</feature>
<feature type="domain" description="EF-hand" evidence="7">
    <location>
        <begin position="132"/>
        <end position="167"/>
    </location>
</feature>
<proteinExistence type="predicted"/>
<evidence type="ECO:0000256" key="2">
    <source>
        <dbReference type="ARBA" id="ARBA00022723"/>
    </source>
</evidence>
<dbReference type="GO" id="GO:0098797">
    <property type="term" value="C:plasma membrane protein complex"/>
    <property type="evidence" value="ECO:0007669"/>
    <property type="project" value="TreeGrafter"/>
</dbReference>
<dbReference type="Proteomes" id="UP000230750">
    <property type="component" value="Unassembled WGS sequence"/>
</dbReference>
<name>A0A2G8K163_STIJA</name>
<organism evidence="8 9">
    <name type="scientific">Stichopus japonicus</name>
    <name type="common">Sea cucumber</name>
    <dbReference type="NCBI Taxonomy" id="307972"/>
    <lineage>
        <taxon>Eukaryota</taxon>
        <taxon>Metazoa</taxon>
        <taxon>Echinodermata</taxon>
        <taxon>Eleutherozoa</taxon>
        <taxon>Echinozoa</taxon>
        <taxon>Holothuroidea</taxon>
        <taxon>Aspidochirotacea</taxon>
        <taxon>Aspidochirotida</taxon>
        <taxon>Stichopodidae</taxon>
        <taxon>Apostichopus</taxon>
    </lineage>
</organism>
<dbReference type="CDD" id="cd00051">
    <property type="entry name" value="EFh"/>
    <property type="match status" value="1"/>
</dbReference>
<feature type="domain" description="EF-hand" evidence="7">
    <location>
        <begin position="96"/>
        <end position="131"/>
    </location>
</feature>
<dbReference type="AlphaFoldDB" id="A0A2G8K163"/>
<dbReference type="FunFam" id="1.10.238.10:FF:000003">
    <property type="entry name" value="Calmodulin A"/>
    <property type="match status" value="1"/>
</dbReference>
<evidence type="ECO:0000256" key="1">
    <source>
        <dbReference type="ARBA" id="ARBA00004370"/>
    </source>
</evidence>
<dbReference type="Pfam" id="PF13202">
    <property type="entry name" value="EF-hand_5"/>
    <property type="match status" value="1"/>
</dbReference>
<dbReference type="SUPFAM" id="SSF47473">
    <property type="entry name" value="EF-hand"/>
    <property type="match status" value="2"/>
</dbReference>
<dbReference type="InterPro" id="IPR002048">
    <property type="entry name" value="EF_hand_dom"/>
</dbReference>
<evidence type="ECO:0000256" key="4">
    <source>
        <dbReference type="ARBA" id="ARBA00022837"/>
    </source>
</evidence>
<keyword evidence="3" id="KW-0677">Repeat</keyword>
<keyword evidence="4" id="KW-0106">Calcium</keyword>
<dbReference type="Gene3D" id="1.10.238.10">
    <property type="entry name" value="EF-hand"/>
    <property type="match status" value="2"/>
</dbReference>
<dbReference type="InterPro" id="IPR011992">
    <property type="entry name" value="EF-hand-dom_pair"/>
</dbReference>
<dbReference type="GO" id="GO:0005509">
    <property type="term" value="F:calcium ion binding"/>
    <property type="evidence" value="ECO:0007669"/>
    <property type="project" value="InterPro"/>
</dbReference>
<protein>
    <submittedName>
        <fullName evidence="8">Putative EF-hand calcium-binding domain-containing protein 7</fullName>
    </submittedName>
</protein>
<dbReference type="SMART" id="SM00054">
    <property type="entry name" value="EFh"/>
    <property type="match status" value="3"/>
</dbReference>
<dbReference type="PANTHER" id="PTHR46819">
    <property type="entry name" value="EF-HAND CALCIUM-BINDING DOMAIN-CONTAINING PROTEIN 7"/>
    <property type="match status" value="1"/>
</dbReference>
<dbReference type="PROSITE" id="PS00018">
    <property type="entry name" value="EF_HAND_1"/>
    <property type="match status" value="3"/>
</dbReference>
<dbReference type="EMBL" id="MRZV01000993">
    <property type="protein sequence ID" value="PIK41720.1"/>
    <property type="molecule type" value="Genomic_DNA"/>
</dbReference>
<feature type="domain" description="EF-hand" evidence="7">
    <location>
        <begin position="362"/>
        <end position="397"/>
    </location>
</feature>
<evidence type="ECO:0000256" key="3">
    <source>
        <dbReference type="ARBA" id="ARBA00022737"/>
    </source>
</evidence>
<sequence length="589" mass="66527">MSRKGDHSSVSSRSSRRKRESKSTTDSSLMKEAKAAYALVARDIKHDITSKKQLASALHQAGRDPSQQALSQYWTETTKSLSFEDFCKILQQLKPTSGDDLMKAFRKIDVNGDGFITHSELTKVLTQKGERMTAEEVTTMIKEADADGDNKLNYKEFCSMLMSTTEKCKEKSLRRMDKRDRRQKHEKRKDGSQASLKKAESTPELSRVTKTLAAVAQLKATISQPENLKSWMHVSSKGCFYFDESGKITSHQYRLQLSTKTKVWLTARPLNLQQSTATSNKCAVDTTLYILKQTDDTLKGELVAHTRSKLQQKWCVSCELDAGTYRLIPMTSGCRLKQRKDKPFSRHPLVEKIGDEYKLTKDFRNALVDIFDMVDLDSNGTLSRDEFNMFQVRTSGEGIDDDAWEVVEENFELKKGELTRKGFLDLNEMEANDVEGDTDDLWVTLRCMGFSEDLSLDESCPFIVDVFTETGTARMRSLPLQSGGVALENAICSSVLDAEEPQIMKKSVNNLELVTYLGESRTTTVIHNKGNSKTQVKMNCRESENCACSRPVMEYTMAIPGGQSLVAHHMMPRDENKSWKPVFEEAIIS</sequence>
<feature type="region of interest" description="Disordered" evidence="6">
    <location>
        <begin position="169"/>
        <end position="204"/>
    </location>
</feature>
<comment type="caution">
    <text evidence="8">The sequence shown here is derived from an EMBL/GenBank/DDBJ whole genome shotgun (WGS) entry which is preliminary data.</text>
</comment>
<dbReference type="InterPro" id="IPR052266">
    <property type="entry name" value="Miro-EF-hand_domain"/>
</dbReference>
<keyword evidence="5" id="KW-0472">Membrane</keyword>
<dbReference type="PANTHER" id="PTHR46819:SF1">
    <property type="entry name" value="EF-HAND CALCIUM-BINDING DOMAIN-CONTAINING PROTEIN 7"/>
    <property type="match status" value="1"/>
</dbReference>
<comment type="subcellular location">
    <subcellularLocation>
        <location evidence="1">Membrane</location>
    </subcellularLocation>
</comment>
<evidence type="ECO:0000256" key="6">
    <source>
        <dbReference type="SAM" id="MobiDB-lite"/>
    </source>
</evidence>
<keyword evidence="2" id="KW-0479">Metal-binding</keyword>
<evidence type="ECO:0000313" key="8">
    <source>
        <dbReference type="EMBL" id="PIK41720.1"/>
    </source>
</evidence>
<reference evidence="8 9" key="1">
    <citation type="journal article" date="2017" name="PLoS Biol.">
        <title>The sea cucumber genome provides insights into morphological evolution and visceral regeneration.</title>
        <authorList>
            <person name="Zhang X."/>
            <person name="Sun L."/>
            <person name="Yuan J."/>
            <person name="Sun Y."/>
            <person name="Gao Y."/>
            <person name="Zhang L."/>
            <person name="Li S."/>
            <person name="Dai H."/>
            <person name="Hamel J.F."/>
            <person name="Liu C."/>
            <person name="Yu Y."/>
            <person name="Liu S."/>
            <person name="Lin W."/>
            <person name="Guo K."/>
            <person name="Jin S."/>
            <person name="Xu P."/>
            <person name="Storey K.B."/>
            <person name="Huan P."/>
            <person name="Zhang T."/>
            <person name="Zhou Y."/>
            <person name="Zhang J."/>
            <person name="Lin C."/>
            <person name="Li X."/>
            <person name="Xing L."/>
            <person name="Huo D."/>
            <person name="Sun M."/>
            <person name="Wang L."/>
            <person name="Mercier A."/>
            <person name="Li F."/>
            <person name="Yang H."/>
            <person name="Xiang J."/>
        </authorList>
    </citation>
    <scope>NUCLEOTIDE SEQUENCE [LARGE SCALE GENOMIC DNA]</scope>
    <source>
        <strain evidence="8">Shaxun</strain>
        <tissue evidence="8">Muscle</tissue>
    </source>
</reference>
<gene>
    <name evidence="8" type="ORF">BSL78_21420</name>
</gene>
<dbReference type="STRING" id="307972.A0A2G8K163"/>
<evidence type="ECO:0000313" key="9">
    <source>
        <dbReference type="Proteomes" id="UP000230750"/>
    </source>
</evidence>
<dbReference type="Pfam" id="PF13499">
    <property type="entry name" value="EF-hand_7"/>
    <property type="match status" value="1"/>
</dbReference>
<evidence type="ECO:0000256" key="5">
    <source>
        <dbReference type="ARBA" id="ARBA00023136"/>
    </source>
</evidence>
<dbReference type="InterPro" id="IPR018247">
    <property type="entry name" value="EF_Hand_1_Ca_BS"/>
</dbReference>
<dbReference type="PROSITE" id="PS50222">
    <property type="entry name" value="EF_HAND_2"/>
    <property type="match status" value="3"/>
</dbReference>
<feature type="compositionally biased region" description="Basic and acidic residues" evidence="6">
    <location>
        <begin position="169"/>
        <end position="180"/>
    </location>
</feature>
<dbReference type="GO" id="GO:1903569">
    <property type="term" value="P:positive regulation of protein localization to ciliary membrane"/>
    <property type="evidence" value="ECO:0007669"/>
    <property type="project" value="TreeGrafter"/>
</dbReference>
<keyword evidence="9" id="KW-1185">Reference proteome</keyword>
<dbReference type="GO" id="GO:0060170">
    <property type="term" value="C:ciliary membrane"/>
    <property type="evidence" value="ECO:0007669"/>
    <property type="project" value="TreeGrafter"/>
</dbReference>
<evidence type="ECO:0000259" key="7">
    <source>
        <dbReference type="PROSITE" id="PS50222"/>
    </source>
</evidence>